<dbReference type="PANTHER" id="PTHR33488:SF2">
    <property type="entry name" value="EARLY ENDOSOME ANTIGEN 1-LIKE"/>
    <property type="match status" value="1"/>
</dbReference>
<keyword evidence="1" id="KW-0175">Coiled coil</keyword>
<reference evidence="2 3" key="1">
    <citation type="journal article" date="2024" name="Proc. Natl. Acad. Sci. U.S.A.">
        <title>The genetic regulatory architecture and epigenomic basis for age-related changes in rattlesnake venom.</title>
        <authorList>
            <person name="Hogan M.P."/>
            <person name="Holding M.L."/>
            <person name="Nystrom G.S."/>
            <person name="Colston T.J."/>
            <person name="Bartlett D.A."/>
            <person name="Mason A.J."/>
            <person name="Ellsworth S.A."/>
            <person name="Rautsaw R.M."/>
            <person name="Lawrence K.C."/>
            <person name="Strickland J.L."/>
            <person name="He B."/>
            <person name="Fraser P."/>
            <person name="Margres M.J."/>
            <person name="Gilbert D.M."/>
            <person name="Gibbs H.L."/>
            <person name="Parkinson C.L."/>
            <person name="Rokyta D.R."/>
        </authorList>
    </citation>
    <scope>NUCLEOTIDE SEQUENCE [LARGE SCALE GENOMIC DNA]</scope>
    <source>
        <strain evidence="2">DRR0105</strain>
    </source>
</reference>
<sequence length="266" mass="29772">MSIFLRRLFTMASAGQSHAVVKAVETLSRGQDVRRETELLMKSYANWEEFLMPAPISIAILGELIFISTGQGDFSLNTLPPEGGFHHLKYPESFKASLCQVSNRGGTAFNEAHVNMDQIRLLASSIPEQMKTIVRTLIQDTEVVTALLPNQLKNLQAVTEQCGGLAKAVRAKFTDVILLIQELLEACLNAKRGYEKELKEVQIALEQAKIREKSAKEAKEMAERYHHQMKEQVDESFQQYKEAYRMGCGRNGAGCYSHPDSGDVFS</sequence>
<accession>A0AAW1BTW5</accession>
<comment type="caution">
    <text evidence="2">The sequence shown here is derived from an EMBL/GenBank/DDBJ whole genome shotgun (WGS) entry which is preliminary data.</text>
</comment>
<dbReference type="Proteomes" id="UP001474421">
    <property type="component" value="Unassembled WGS sequence"/>
</dbReference>
<evidence type="ECO:0000256" key="1">
    <source>
        <dbReference type="SAM" id="Coils"/>
    </source>
</evidence>
<dbReference type="PANTHER" id="PTHR33488">
    <property type="entry name" value="ZGC:162509"/>
    <property type="match status" value="1"/>
</dbReference>
<organism evidence="2 3">
    <name type="scientific">Crotalus adamanteus</name>
    <name type="common">Eastern diamondback rattlesnake</name>
    <dbReference type="NCBI Taxonomy" id="8729"/>
    <lineage>
        <taxon>Eukaryota</taxon>
        <taxon>Metazoa</taxon>
        <taxon>Chordata</taxon>
        <taxon>Craniata</taxon>
        <taxon>Vertebrata</taxon>
        <taxon>Euteleostomi</taxon>
        <taxon>Lepidosauria</taxon>
        <taxon>Squamata</taxon>
        <taxon>Bifurcata</taxon>
        <taxon>Unidentata</taxon>
        <taxon>Episquamata</taxon>
        <taxon>Toxicofera</taxon>
        <taxon>Serpentes</taxon>
        <taxon>Colubroidea</taxon>
        <taxon>Viperidae</taxon>
        <taxon>Crotalinae</taxon>
        <taxon>Crotalus</taxon>
    </lineage>
</organism>
<dbReference type="EMBL" id="JAOTOJ010000002">
    <property type="protein sequence ID" value="KAK9405841.1"/>
    <property type="molecule type" value="Genomic_DNA"/>
</dbReference>
<protein>
    <submittedName>
        <fullName evidence="2">Uncharacterized protein</fullName>
    </submittedName>
</protein>
<proteinExistence type="predicted"/>
<gene>
    <name evidence="2" type="ORF">NXF25_004615</name>
</gene>
<feature type="coiled-coil region" evidence="1">
    <location>
        <begin position="184"/>
        <end position="235"/>
    </location>
</feature>
<name>A0AAW1BTW5_CROAD</name>
<dbReference type="AlphaFoldDB" id="A0AAW1BTW5"/>
<evidence type="ECO:0000313" key="2">
    <source>
        <dbReference type="EMBL" id="KAK9405841.1"/>
    </source>
</evidence>
<keyword evidence="3" id="KW-1185">Reference proteome</keyword>
<evidence type="ECO:0000313" key="3">
    <source>
        <dbReference type="Proteomes" id="UP001474421"/>
    </source>
</evidence>